<name>A0A084AVB3_STACB</name>
<dbReference type="Proteomes" id="UP000028045">
    <property type="component" value="Unassembled WGS sequence"/>
</dbReference>
<dbReference type="Pfam" id="PF11951">
    <property type="entry name" value="Fungal_trans_2"/>
    <property type="match status" value="2"/>
</dbReference>
<organism evidence="3 4">
    <name type="scientific">Stachybotrys chartarum (strain CBS 109288 / IBT 7711)</name>
    <name type="common">Toxic black mold</name>
    <name type="synonym">Stilbospora chartarum</name>
    <dbReference type="NCBI Taxonomy" id="1280523"/>
    <lineage>
        <taxon>Eukaryota</taxon>
        <taxon>Fungi</taxon>
        <taxon>Dikarya</taxon>
        <taxon>Ascomycota</taxon>
        <taxon>Pezizomycotina</taxon>
        <taxon>Sordariomycetes</taxon>
        <taxon>Hypocreomycetidae</taxon>
        <taxon>Hypocreales</taxon>
        <taxon>Stachybotryaceae</taxon>
        <taxon>Stachybotrys</taxon>
    </lineage>
</organism>
<dbReference type="InterPro" id="IPR036864">
    <property type="entry name" value="Zn2-C6_fun-type_DNA-bd_sf"/>
</dbReference>
<dbReference type="PANTHER" id="PTHR37534">
    <property type="entry name" value="TRANSCRIPTIONAL ACTIVATOR PROTEIN UGA3"/>
    <property type="match status" value="1"/>
</dbReference>
<accession>A0A084AVB3</accession>
<dbReference type="HOGENOM" id="CLU_027436_0_0_1"/>
<dbReference type="GO" id="GO:0000976">
    <property type="term" value="F:transcription cis-regulatory region binding"/>
    <property type="evidence" value="ECO:0007669"/>
    <property type="project" value="TreeGrafter"/>
</dbReference>
<sequence length="491" mass="54741">MKTKTIRFKITTGPAKAPCRKYAGYVDTGLSAWHPSLSTDNTIECQGNSTSKSKKRRSRVGCAECKRRRVKCDETFPSVSATHSHFFDPSRLAKCLEERHLAIRLVQREIAELSQDIFPVFLTVLLLGLSTAWNEGPTAGFGLEHLRGARALIDITPADKSMQKEKPSECGFMIGSYLYWDMASAFLVPTSDQDSLNTSDIFLAVLNISSEYHPIGGYSTEIYYHTGNVGGYCRYFHDTGIRDPDLEDELERLLLSVQISCEDEALAAIAEAFRLHALISLAAICQRQDLYLFEDLSSLIDLSSIEVPLSTPPGLTSYPESPPLPSDIKFPSLESYELPSLEINLHEPKSFIHQSEEISRGHVEPPIMSLSSNPATETAETNDTDILDLEAKVPDRALRAIQLLASIPTTHVCTNLQAIPLMTAGSELTEAHTEERSFVRQRFQALYSLSHIRNNLTALSLLEESWALRDRGIRTTWLDLMLEKGWCISLG</sequence>
<evidence type="ECO:0000256" key="1">
    <source>
        <dbReference type="ARBA" id="ARBA00004123"/>
    </source>
</evidence>
<gene>
    <name evidence="3" type="ORF">S7711_01697</name>
</gene>
<dbReference type="GO" id="GO:0005634">
    <property type="term" value="C:nucleus"/>
    <property type="evidence" value="ECO:0007669"/>
    <property type="project" value="UniProtKB-SubCell"/>
</dbReference>
<dbReference type="OrthoDB" id="416217at2759"/>
<evidence type="ECO:0000256" key="2">
    <source>
        <dbReference type="ARBA" id="ARBA00023242"/>
    </source>
</evidence>
<proteinExistence type="predicted"/>
<dbReference type="EMBL" id="KL648534">
    <property type="protein sequence ID" value="KEY69242.1"/>
    <property type="molecule type" value="Genomic_DNA"/>
</dbReference>
<keyword evidence="4" id="KW-1185">Reference proteome</keyword>
<comment type="subcellular location">
    <subcellularLocation>
        <location evidence="1">Nucleus</location>
    </subcellularLocation>
</comment>
<keyword evidence="2" id="KW-0539">Nucleus</keyword>
<dbReference type="CDD" id="cd00067">
    <property type="entry name" value="GAL4"/>
    <property type="match status" value="1"/>
</dbReference>
<reference evidence="3 4" key="1">
    <citation type="journal article" date="2014" name="BMC Genomics">
        <title>Comparative genome sequencing reveals chemotype-specific gene clusters in the toxigenic black mold Stachybotrys.</title>
        <authorList>
            <person name="Semeiks J."/>
            <person name="Borek D."/>
            <person name="Otwinowski Z."/>
            <person name="Grishin N.V."/>
        </authorList>
    </citation>
    <scope>NUCLEOTIDE SEQUENCE [LARGE SCALE GENOMIC DNA]</scope>
    <source>
        <strain evidence="4">CBS 109288 / IBT 7711</strain>
    </source>
</reference>
<dbReference type="PANTHER" id="PTHR37534:SF15">
    <property type="entry name" value="ZN(II)2CYS6 TRANSCRIPTION FACTOR (EUROFUNG)"/>
    <property type="match status" value="1"/>
</dbReference>
<protein>
    <recommendedName>
        <fullName evidence="5">Zn(2)-C6 fungal-type domain-containing protein</fullName>
    </recommendedName>
</protein>
<dbReference type="GO" id="GO:0000981">
    <property type="term" value="F:DNA-binding transcription factor activity, RNA polymerase II-specific"/>
    <property type="evidence" value="ECO:0007669"/>
    <property type="project" value="InterPro"/>
</dbReference>
<evidence type="ECO:0000313" key="4">
    <source>
        <dbReference type="Proteomes" id="UP000028045"/>
    </source>
</evidence>
<dbReference type="GO" id="GO:0008270">
    <property type="term" value="F:zinc ion binding"/>
    <property type="evidence" value="ECO:0007669"/>
    <property type="project" value="InterPro"/>
</dbReference>
<dbReference type="GO" id="GO:0045944">
    <property type="term" value="P:positive regulation of transcription by RNA polymerase II"/>
    <property type="evidence" value="ECO:0007669"/>
    <property type="project" value="TreeGrafter"/>
</dbReference>
<dbReference type="InterPro" id="IPR001138">
    <property type="entry name" value="Zn2Cys6_DnaBD"/>
</dbReference>
<evidence type="ECO:0008006" key="5">
    <source>
        <dbReference type="Google" id="ProtNLM"/>
    </source>
</evidence>
<evidence type="ECO:0000313" key="3">
    <source>
        <dbReference type="EMBL" id="KEY69242.1"/>
    </source>
</evidence>
<dbReference type="InterPro" id="IPR021858">
    <property type="entry name" value="Fun_TF"/>
</dbReference>
<dbReference type="SUPFAM" id="SSF57701">
    <property type="entry name" value="Zn2/Cys6 DNA-binding domain"/>
    <property type="match status" value="1"/>
</dbReference>
<dbReference type="AlphaFoldDB" id="A0A084AVB3"/>